<organism evidence="1 2">
    <name type="scientific">Choristoneura fumiferana</name>
    <name type="common">Spruce budworm moth</name>
    <name type="synonym">Archips fumiferana</name>
    <dbReference type="NCBI Taxonomy" id="7141"/>
    <lineage>
        <taxon>Eukaryota</taxon>
        <taxon>Metazoa</taxon>
        <taxon>Ecdysozoa</taxon>
        <taxon>Arthropoda</taxon>
        <taxon>Hexapoda</taxon>
        <taxon>Insecta</taxon>
        <taxon>Pterygota</taxon>
        <taxon>Neoptera</taxon>
        <taxon>Endopterygota</taxon>
        <taxon>Lepidoptera</taxon>
        <taxon>Glossata</taxon>
        <taxon>Ditrysia</taxon>
        <taxon>Tortricoidea</taxon>
        <taxon>Tortricidae</taxon>
        <taxon>Tortricinae</taxon>
        <taxon>Choristoneura</taxon>
    </lineage>
</organism>
<sequence>MASRRPKKVTMNNSPLATLACLQLPHVVSPPSGIFQRFVFRFMIFERLPLPFAYSSRYLVIDCEVSPWGQWSVCDTHCGAGSMVRSRRVVRSPARGGRHCPSLVQRRACQEHQGCGDDSDVPLREETAMILPGALSVSRHSNATVDIRKNLRLRNPDDPESNSHREYCVEFQVTKVSKACHMDSDYKALREGEKVCVLCEAAALRRDLKWRCGGHGVAGHTTRFYALVAPHCRGKWQRAGSPDKRSHCCTNPHFIFV</sequence>
<keyword evidence="2" id="KW-1185">Reference proteome</keyword>
<comment type="caution">
    <text evidence="1">The sequence shown here is derived from an EMBL/GenBank/DDBJ whole genome shotgun (WGS) entry which is preliminary data.</text>
</comment>
<protein>
    <submittedName>
        <fullName evidence="1">Uncharacterized protein</fullName>
    </submittedName>
</protein>
<accession>A0ACC0KZH7</accession>
<evidence type="ECO:0000313" key="1">
    <source>
        <dbReference type="EMBL" id="KAI8441933.1"/>
    </source>
</evidence>
<gene>
    <name evidence="1" type="ORF">MSG28_005605</name>
</gene>
<dbReference type="Proteomes" id="UP001064048">
    <property type="component" value="Chromosome 9"/>
</dbReference>
<reference evidence="1 2" key="1">
    <citation type="journal article" date="2022" name="Genome Biol. Evol.">
        <title>The Spruce Budworm Genome: Reconstructing the Evolutionary History of Antifreeze Proteins.</title>
        <authorList>
            <person name="Beliveau C."/>
            <person name="Gagne P."/>
            <person name="Picq S."/>
            <person name="Vernygora O."/>
            <person name="Keeling C.I."/>
            <person name="Pinkney K."/>
            <person name="Doucet D."/>
            <person name="Wen F."/>
            <person name="Johnston J.S."/>
            <person name="Maaroufi H."/>
            <person name="Boyle B."/>
            <person name="Laroche J."/>
            <person name="Dewar K."/>
            <person name="Juretic N."/>
            <person name="Blackburn G."/>
            <person name="Nisole A."/>
            <person name="Brunet B."/>
            <person name="Brandao M."/>
            <person name="Lumley L."/>
            <person name="Duan J."/>
            <person name="Quan G."/>
            <person name="Lucarotti C.J."/>
            <person name="Roe A.D."/>
            <person name="Sperling F.A.H."/>
            <person name="Levesque R.C."/>
            <person name="Cusson M."/>
        </authorList>
    </citation>
    <scope>NUCLEOTIDE SEQUENCE [LARGE SCALE GENOMIC DNA]</scope>
    <source>
        <strain evidence="1">Glfc:IPQL:Cfum</strain>
    </source>
</reference>
<name>A0ACC0KZH7_CHOFU</name>
<evidence type="ECO:0000313" key="2">
    <source>
        <dbReference type="Proteomes" id="UP001064048"/>
    </source>
</evidence>
<dbReference type="EMBL" id="CM046109">
    <property type="protein sequence ID" value="KAI8441933.1"/>
    <property type="molecule type" value="Genomic_DNA"/>
</dbReference>
<proteinExistence type="predicted"/>